<dbReference type="AlphaFoldDB" id="A0A381QNH8"/>
<dbReference type="Pfam" id="PF02493">
    <property type="entry name" value="MORN"/>
    <property type="match status" value="12"/>
</dbReference>
<proteinExistence type="predicted"/>
<dbReference type="SUPFAM" id="SSF82185">
    <property type="entry name" value="Histone H3 K4-specific methyltransferase SET7/9 N-terminal domain"/>
    <property type="match status" value="4"/>
</dbReference>
<dbReference type="Gene3D" id="2.20.110.10">
    <property type="entry name" value="Histone H3 K4-specific methyltransferase SET7/9 N-terminal domain"/>
    <property type="match status" value="6"/>
</dbReference>
<dbReference type="PANTHER" id="PTHR43215">
    <property type="entry name" value="RADIAL SPOKE HEAD 1 HOMOLOG"/>
    <property type="match status" value="1"/>
</dbReference>
<dbReference type="FunFam" id="2.20.110.10:FF:000002">
    <property type="entry name" value="Phosphatidylinositol 4-phosphate 5-kinase 8"/>
    <property type="match status" value="1"/>
</dbReference>
<evidence type="ECO:0000256" key="1">
    <source>
        <dbReference type="ARBA" id="ARBA00022737"/>
    </source>
</evidence>
<keyword evidence="1" id="KW-0677">Repeat</keyword>
<evidence type="ECO:0008006" key="4">
    <source>
        <dbReference type="Google" id="ProtNLM"/>
    </source>
</evidence>
<accession>A0A381QNH8</accession>
<gene>
    <name evidence="3" type="ORF">METZ01_LOCUS33789</name>
</gene>
<evidence type="ECO:0000256" key="2">
    <source>
        <dbReference type="SAM" id="MobiDB-lite"/>
    </source>
</evidence>
<evidence type="ECO:0000313" key="3">
    <source>
        <dbReference type="EMBL" id="SUZ80935.1"/>
    </source>
</evidence>
<reference evidence="3" key="1">
    <citation type="submission" date="2018-05" db="EMBL/GenBank/DDBJ databases">
        <authorList>
            <person name="Lanie J.A."/>
            <person name="Ng W.-L."/>
            <person name="Kazmierczak K.M."/>
            <person name="Andrzejewski T.M."/>
            <person name="Davidsen T.M."/>
            <person name="Wayne K.J."/>
            <person name="Tettelin H."/>
            <person name="Glass J.I."/>
            <person name="Rusch D."/>
            <person name="Podicherti R."/>
            <person name="Tsui H.-C.T."/>
            <person name="Winkler M.E."/>
        </authorList>
    </citation>
    <scope>NUCLEOTIDE SEQUENCE</scope>
</reference>
<feature type="compositionally biased region" description="Basic and acidic residues" evidence="2">
    <location>
        <begin position="370"/>
        <end position="379"/>
    </location>
</feature>
<feature type="region of interest" description="Disordered" evidence="2">
    <location>
        <begin position="370"/>
        <end position="394"/>
    </location>
</feature>
<sequence length="603" mass="68557">MFFKKLKVTLCLVFLIFSSLIFSEEKPSPPSLEQQSREMCHFFYFKIVSLYDFMSLERGRHMHEDLRDIPFVWANILIRSWELLDAYQELEAVMMDKVGGTGNILIAQEKKCNQKFKKTFNEEEINYLYENLPQHKIAAESDWDEIEYFYQVEGMEEFLVEMVTLGKNNSYQRKLTKFIGSNKFNDYIEDQWDKILTKHGHPPETGGVVFKKIDDQSKMPDCPKSKRVPWSYCIGKISYPDGSYYKGPFLSGAFHGEGFFDFNDGATYRGKFQHQFRNGQGTLVYPDGEKYSGSWVNGVANGYGTHFYEDGRIYEGEWKNDKWHGVGVLTFKKGKKYEGDFVNFRYEGKGKLTLESGMIYEGEFKNDAPHGMGKSKELDGSTYSGEWKRGKRHGKGNFQSKDGSVYSGMWAENKTSGKGVLIFSSGLKCTGNWTSSLSSKDLDCLSEDNKTSYKGGMSFGLRSGVGVFKENDCVYEGNWVSDRIHGMGKLICADSSYVGEFSFGARLKGLQIYEDGSSYEGEFDLDEQQGYGVMYYANGSKYDGQWADGNAQGLGTFTTKSGTSYFGMWSSGKRYGEFEITKPNGSIQKCKYSSNKDPVCEGN</sequence>
<name>A0A381QNH8_9ZZZZ</name>
<dbReference type="EMBL" id="UINC01001448">
    <property type="protein sequence ID" value="SUZ80935.1"/>
    <property type="molecule type" value="Genomic_DNA"/>
</dbReference>
<organism evidence="3">
    <name type="scientific">marine metagenome</name>
    <dbReference type="NCBI Taxonomy" id="408172"/>
    <lineage>
        <taxon>unclassified sequences</taxon>
        <taxon>metagenomes</taxon>
        <taxon>ecological metagenomes</taxon>
    </lineage>
</organism>
<dbReference type="InterPro" id="IPR003409">
    <property type="entry name" value="MORN"/>
</dbReference>
<dbReference type="PANTHER" id="PTHR43215:SF14">
    <property type="entry name" value="RADIAL SPOKE HEAD 1 HOMOLOG"/>
    <property type="match status" value="1"/>
</dbReference>
<dbReference type="SMART" id="SM00698">
    <property type="entry name" value="MORN"/>
    <property type="match status" value="12"/>
</dbReference>
<protein>
    <recommendedName>
        <fullName evidence="4">MORN repeat protein</fullName>
    </recommendedName>
</protein>